<feature type="signal peptide" evidence="1">
    <location>
        <begin position="1"/>
        <end position="16"/>
    </location>
</feature>
<dbReference type="Proteomes" id="UP000075420">
    <property type="component" value="Unassembled WGS sequence"/>
</dbReference>
<evidence type="ECO:0000313" key="3">
    <source>
        <dbReference type="Proteomes" id="UP000075420"/>
    </source>
</evidence>
<dbReference type="InterPro" id="IPR011447">
    <property type="entry name" value="DUF1552"/>
</dbReference>
<reference evidence="2 3" key="1">
    <citation type="submission" date="2014-02" db="EMBL/GenBank/DDBJ databases">
        <title>The small core and large imbalanced accessory genome model reveals a collaborative survival strategy of Sorangium cellulosum strains in nature.</title>
        <authorList>
            <person name="Han K."/>
            <person name="Peng R."/>
            <person name="Blom J."/>
            <person name="Li Y.-Z."/>
        </authorList>
    </citation>
    <scope>NUCLEOTIDE SEQUENCE [LARGE SCALE GENOMIC DNA]</scope>
    <source>
        <strain evidence="2 3">So0157-25</strain>
    </source>
</reference>
<sequence length="501" mass="52886">MKRRVFLKGVAGAALAAPFLSSLHENEVKAQPAPSSQPRRLVIFYTHNGCLTNRWFPTIENGPLAAEHLAGTTLAGLTPFASKLLFPRGLKMFNSYAEIQTIDPHDQAMGSKLTCALINDDTTRYATSHSLDHEIARQINPGGASPLVLSVGSSSTSIKEVLSFSAPNTAFPAVVNPKTVYNQLTGLFGGGEMTEGDYRVRRGESAIDLVREDLRSYQSLNMSKADQRRVSDWLDLLRSTEQKLTPAACTDATAATIGVTASAVNAAGSGGGFGGGQATSFTAGGDMMMNLIALSMICDMNRSIILAYPGYVTFGWDGIQHDADHHGLSHRNGSFQVGGTCKNGVLDMIAEIDAWYASKYVRLVTLLDSIAEGDGTLLDNTATMWLPELADGNAHNTNNLPIVIAGSAGGYLKQGQVVNLEGRTLGTGNSEADCTGDDTSVGFGTGSSSGNVPINKLYVTLMNAVGCKAPGGGPVETWGQFDSRNAEAGITKPGELTELKA</sequence>
<evidence type="ECO:0000256" key="1">
    <source>
        <dbReference type="SAM" id="SignalP"/>
    </source>
</evidence>
<gene>
    <name evidence="2" type="ORF">BE08_10960</name>
</gene>
<name>A0A150PAZ2_SORCE</name>
<comment type="caution">
    <text evidence="2">The sequence shown here is derived from an EMBL/GenBank/DDBJ whole genome shotgun (WGS) entry which is preliminary data.</text>
</comment>
<dbReference type="EMBL" id="JELY01002352">
    <property type="protein sequence ID" value="KYF52855.1"/>
    <property type="molecule type" value="Genomic_DNA"/>
</dbReference>
<accession>A0A150PAZ2</accession>
<evidence type="ECO:0008006" key="4">
    <source>
        <dbReference type="Google" id="ProtNLM"/>
    </source>
</evidence>
<keyword evidence="1" id="KW-0732">Signal</keyword>
<proteinExistence type="predicted"/>
<organism evidence="2 3">
    <name type="scientific">Sorangium cellulosum</name>
    <name type="common">Polyangium cellulosum</name>
    <dbReference type="NCBI Taxonomy" id="56"/>
    <lineage>
        <taxon>Bacteria</taxon>
        <taxon>Pseudomonadati</taxon>
        <taxon>Myxococcota</taxon>
        <taxon>Polyangia</taxon>
        <taxon>Polyangiales</taxon>
        <taxon>Polyangiaceae</taxon>
        <taxon>Sorangium</taxon>
    </lineage>
</organism>
<protein>
    <recommendedName>
        <fullName evidence="4">Tat pathway signal sequence</fullName>
    </recommendedName>
</protein>
<dbReference type="AlphaFoldDB" id="A0A150PAZ2"/>
<evidence type="ECO:0000313" key="2">
    <source>
        <dbReference type="EMBL" id="KYF52855.1"/>
    </source>
</evidence>
<feature type="chain" id="PRO_5007565808" description="Tat pathway signal sequence" evidence="1">
    <location>
        <begin position="17"/>
        <end position="501"/>
    </location>
</feature>
<dbReference type="Pfam" id="PF07586">
    <property type="entry name" value="HXXSHH"/>
    <property type="match status" value="1"/>
</dbReference>